<dbReference type="Pfam" id="PF14033">
    <property type="entry name" value="DUF4246"/>
    <property type="match status" value="2"/>
</dbReference>
<proteinExistence type="predicted"/>
<feature type="compositionally biased region" description="Polar residues" evidence="1">
    <location>
        <begin position="76"/>
        <end position="97"/>
    </location>
</feature>
<organism evidence="3 4">
    <name type="scientific">Sporothrix eucalyptigena</name>
    <dbReference type="NCBI Taxonomy" id="1812306"/>
    <lineage>
        <taxon>Eukaryota</taxon>
        <taxon>Fungi</taxon>
        <taxon>Dikarya</taxon>
        <taxon>Ascomycota</taxon>
        <taxon>Pezizomycotina</taxon>
        <taxon>Sordariomycetes</taxon>
        <taxon>Sordariomycetidae</taxon>
        <taxon>Ophiostomatales</taxon>
        <taxon>Ophiostomataceae</taxon>
        <taxon>Sporothrix</taxon>
    </lineage>
</organism>
<evidence type="ECO:0000313" key="4">
    <source>
        <dbReference type="Proteomes" id="UP001642482"/>
    </source>
</evidence>
<comment type="caution">
    <text evidence="3">The sequence shown here is derived from an EMBL/GenBank/DDBJ whole genome shotgun (WGS) entry which is preliminary data.</text>
</comment>
<reference evidence="3 4" key="1">
    <citation type="submission" date="2024-01" db="EMBL/GenBank/DDBJ databases">
        <authorList>
            <person name="Allen C."/>
            <person name="Tagirdzhanova G."/>
        </authorList>
    </citation>
    <scope>NUCLEOTIDE SEQUENCE [LARGE SCALE GENOMIC DNA]</scope>
</reference>
<dbReference type="Proteomes" id="UP001642482">
    <property type="component" value="Unassembled WGS sequence"/>
</dbReference>
<evidence type="ECO:0000259" key="2">
    <source>
        <dbReference type="Pfam" id="PF14033"/>
    </source>
</evidence>
<feature type="region of interest" description="Disordered" evidence="1">
    <location>
        <begin position="63"/>
        <end position="104"/>
    </location>
</feature>
<accession>A0ABP0BSH1</accession>
<keyword evidence="4" id="KW-1185">Reference proteome</keyword>
<evidence type="ECO:0000256" key="1">
    <source>
        <dbReference type="SAM" id="MobiDB-lite"/>
    </source>
</evidence>
<dbReference type="PANTHER" id="PTHR33119:SF1">
    <property type="entry name" value="FE2OG DIOXYGENASE DOMAIN-CONTAINING PROTEIN"/>
    <property type="match status" value="1"/>
</dbReference>
<dbReference type="PANTHER" id="PTHR33119">
    <property type="entry name" value="IFI3P"/>
    <property type="match status" value="1"/>
</dbReference>
<feature type="compositionally biased region" description="Basic and acidic residues" evidence="1">
    <location>
        <begin position="63"/>
        <end position="74"/>
    </location>
</feature>
<protein>
    <recommendedName>
        <fullName evidence="2">DUF4246 domain-containing protein</fullName>
    </recommendedName>
</protein>
<dbReference type="InterPro" id="IPR025340">
    <property type="entry name" value="DUF4246"/>
</dbReference>
<name>A0ABP0BSH1_9PEZI</name>
<dbReference type="InterPro" id="IPR049192">
    <property type="entry name" value="DUF4246_C"/>
</dbReference>
<feature type="domain" description="DUF4246" evidence="2">
    <location>
        <begin position="204"/>
        <end position="503"/>
    </location>
</feature>
<evidence type="ECO:0000313" key="3">
    <source>
        <dbReference type="EMBL" id="CAK7222637.1"/>
    </source>
</evidence>
<dbReference type="EMBL" id="CAWUHD010000045">
    <property type="protein sequence ID" value="CAK7222637.1"/>
    <property type="molecule type" value="Genomic_DNA"/>
</dbReference>
<feature type="domain" description="DUF4246" evidence="2">
    <location>
        <begin position="543"/>
        <end position="695"/>
    </location>
</feature>
<gene>
    <name evidence="3" type="ORF">SEUCBS140593_004969</name>
</gene>
<sequence>MAAVMEYLTDKPAWFEDVFNDTVIVQWRNEITESDLVANPRLLRGTTWPWIVRELRDKAADYKDRGYSSDKESRPYLTSTNTTNNDECSESSEGSTNHRPKHGEIEVADVPPFTEYLEIVQTEATARVHGEAQADTQTNVQAEVLAEIEAETEDGMFGNLDDFFSDSGEPTPANVVFNRLTAHWDMPTEDENGQPLVVRPRLAESKYRIAAVVDPRLYPLVNGRTQYLSDCNTVALDNVLASYGANASALETYQSKQERHQYLPLPCEVAFTGEDTKTTVGVQITSYINNLHPDHKDLYRAIEQVLAHTIWPWSDCLAINGWHWRAPLRIVVRSLAYENELPDWAVAFRVPSEARKKEYREAKAAIDQLPVGSRERYRKEYFLKCGFHDVIGKEHLSLPPRNSDVWQKANEYLQDYGEGDSEDGINNDDDDDMWDRLCDKTRQRIIHRHPEPGLYDDWKEAMLAHEERAIDPVQQYQEQGLQVLVAINSIALTPDEPAYAPGATTWQAIYAQKTKEAFAEAVTQNKAVCHFGKPPDSDGWSRVEDNIVATAMVAFDVTNVTTPHLAFRQSQSDITEYGYDEAYKYDWHNIPPHLVGKDNDKDALAEVLGMPVSDLWNEGCGVYGFQHIGTVAMREGRVVAFPAALGYRINPFCLVDANQPGHIRWLTLSLIDPGAHGRTVSTITVPPQQHEWWAAAVRRELTSIGGLSNETIDWILENTDEWPMGQDEAEWHRDRVPK</sequence>